<dbReference type="GO" id="GO:0046452">
    <property type="term" value="P:dihydrofolate metabolic process"/>
    <property type="evidence" value="ECO:0007669"/>
    <property type="project" value="TreeGrafter"/>
</dbReference>
<organism evidence="8 9">
    <name type="scientific">Acetatifactor muris</name>
    <dbReference type="NCBI Taxonomy" id="879566"/>
    <lineage>
        <taxon>Bacteria</taxon>
        <taxon>Bacillati</taxon>
        <taxon>Bacillota</taxon>
        <taxon>Clostridia</taxon>
        <taxon>Lachnospirales</taxon>
        <taxon>Lachnospiraceae</taxon>
        <taxon>Acetatifactor</taxon>
    </lineage>
</organism>
<accession>A0A2K4ZBS3</accession>
<name>A0A2K4ZBS3_9FIRM</name>
<dbReference type="OrthoDB" id="9804315at2"/>
<dbReference type="InterPro" id="IPR012259">
    <property type="entry name" value="DHFR"/>
</dbReference>
<dbReference type="Proteomes" id="UP000236311">
    <property type="component" value="Unassembled WGS sequence"/>
</dbReference>
<dbReference type="EMBL" id="OFSM01000003">
    <property type="protein sequence ID" value="SOY27902.1"/>
    <property type="molecule type" value="Genomic_DNA"/>
</dbReference>
<dbReference type="GO" id="GO:0046654">
    <property type="term" value="P:tetrahydrofolate biosynthetic process"/>
    <property type="evidence" value="ECO:0007669"/>
    <property type="project" value="UniProtKB-UniPathway"/>
</dbReference>
<evidence type="ECO:0000256" key="6">
    <source>
        <dbReference type="ARBA" id="ARBA00023002"/>
    </source>
</evidence>
<dbReference type="CDD" id="cd00209">
    <property type="entry name" value="DHFR"/>
    <property type="match status" value="1"/>
</dbReference>
<evidence type="ECO:0000256" key="2">
    <source>
        <dbReference type="ARBA" id="ARBA00009539"/>
    </source>
</evidence>
<proteinExistence type="inferred from homology"/>
<gene>
    <name evidence="8" type="primary">folA</name>
    <name evidence="8" type="ORF">AMURIS_00607</name>
</gene>
<dbReference type="Pfam" id="PF00186">
    <property type="entry name" value="DHFR_1"/>
    <property type="match status" value="1"/>
</dbReference>
<dbReference type="Gene3D" id="3.40.430.10">
    <property type="entry name" value="Dihydrofolate Reductase, subunit A"/>
    <property type="match status" value="1"/>
</dbReference>
<feature type="domain" description="DHFR" evidence="7">
    <location>
        <begin position="1"/>
        <end position="161"/>
    </location>
</feature>
<keyword evidence="9" id="KW-1185">Reference proteome</keyword>
<keyword evidence="5" id="KW-0521">NADP</keyword>
<dbReference type="GO" id="GO:0006730">
    <property type="term" value="P:one-carbon metabolic process"/>
    <property type="evidence" value="ECO:0007669"/>
    <property type="project" value="UniProtKB-KW"/>
</dbReference>
<dbReference type="PROSITE" id="PS51330">
    <property type="entry name" value="DHFR_2"/>
    <property type="match status" value="1"/>
</dbReference>
<dbReference type="GO" id="GO:0004146">
    <property type="term" value="F:dihydrofolate reductase activity"/>
    <property type="evidence" value="ECO:0007669"/>
    <property type="project" value="UniProtKB-EC"/>
</dbReference>
<keyword evidence="6 8" id="KW-0560">Oxidoreductase</keyword>
<dbReference type="InterPro" id="IPR024072">
    <property type="entry name" value="DHFR-like_dom_sf"/>
</dbReference>
<dbReference type="PANTHER" id="PTHR48069">
    <property type="entry name" value="DIHYDROFOLATE REDUCTASE"/>
    <property type="match status" value="1"/>
</dbReference>
<keyword evidence="4" id="KW-0554">One-carbon metabolism</keyword>
<dbReference type="PRINTS" id="PR00070">
    <property type="entry name" value="DHFR"/>
</dbReference>
<evidence type="ECO:0000256" key="4">
    <source>
        <dbReference type="ARBA" id="ARBA00022563"/>
    </source>
</evidence>
<reference evidence="8 9" key="1">
    <citation type="submission" date="2018-01" db="EMBL/GenBank/DDBJ databases">
        <authorList>
            <person name="Gaut B.S."/>
            <person name="Morton B.R."/>
            <person name="Clegg M.T."/>
            <person name="Duvall M.R."/>
        </authorList>
    </citation>
    <scope>NUCLEOTIDE SEQUENCE [LARGE SCALE GENOMIC DNA]</scope>
    <source>
        <strain evidence="8">GP69</strain>
    </source>
</reference>
<dbReference type="AlphaFoldDB" id="A0A2K4ZBS3"/>
<evidence type="ECO:0000313" key="9">
    <source>
        <dbReference type="Proteomes" id="UP000236311"/>
    </source>
</evidence>
<sequence length="163" mass="18979">MNIIAAADRNWAIGRKGRLLVSIPNDHKFFREETMGKVVVFGRKTLQTFPQGMPLQGRTNIVLSRDAAFRVKGAVTVHSLEELRQVLEPYPTQDVYCIGGESIYRQLLPWCDTAHITKIDHIYEADAYFPDLDRDSGWRITAESDEQTYFDIPYTFFRYERRK</sequence>
<evidence type="ECO:0000256" key="5">
    <source>
        <dbReference type="ARBA" id="ARBA00022857"/>
    </source>
</evidence>
<evidence type="ECO:0000256" key="3">
    <source>
        <dbReference type="ARBA" id="ARBA00012856"/>
    </source>
</evidence>
<evidence type="ECO:0000259" key="7">
    <source>
        <dbReference type="PROSITE" id="PS51330"/>
    </source>
</evidence>
<dbReference type="InterPro" id="IPR001796">
    <property type="entry name" value="DHFR_dom"/>
</dbReference>
<evidence type="ECO:0000256" key="1">
    <source>
        <dbReference type="ARBA" id="ARBA00004903"/>
    </source>
</evidence>
<comment type="pathway">
    <text evidence="1">Cofactor biosynthesis; tetrahydrofolate biosynthesis; 5,6,7,8-tetrahydrofolate from 7,8-dihydrofolate: step 1/1.</text>
</comment>
<evidence type="ECO:0000313" key="8">
    <source>
        <dbReference type="EMBL" id="SOY27902.1"/>
    </source>
</evidence>
<dbReference type="SUPFAM" id="SSF53597">
    <property type="entry name" value="Dihydrofolate reductase-like"/>
    <property type="match status" value="1"/>
</dbReference>
<dbReference type="EC" id="1.5.1.3" evidence="3"/>
<dbReference type="UniPathway" id="UPA00077">
    <property type="reaction ID" value="UER00158"/>
</dbReference>
<dbReference type="PANTHER" id="PTHR48069:SF3">
    <property type="entry name" value="DIHYDROFOLATE REDUCTASE"/>
    <property type="match status" value="1"/>
</dbReference>
<comment type="similarity">
    <text evidence="2">Belongs to the dihydrofolate reductase family.</text>
</comment>
<dbReference type="GO" id="GO:0046655">
    <property type="term" value="P:folic acid metabolic process"/>
    <property type="evidence" value="ECO:0007669"/>
    <property type="project" value="TreeGrafter"/>
</dbReference>
<dbReference type="GO" id="GO:0050661">
    <property type="term" value="F:NADP binding"/>
    <property type="evidence" value="ECO:0007669"/>
    <property type="project" value="InterPro"/>
</dbReference>
<protein>
    <recommendedName>
        <fullName evidence="3">dihydrofolate reductase</fullName>
        <ecNumber evidence="3">1.5.1.3</ecNumber>
    </recommendedName>
</protein>
<dbReference type="RefSeq" id="WP_103238029.1">
    <property type="nucleotide sequence ID" value="NZ_CANRXC010000063.1"/>
</dbReference>